<dbReference type="SUPFAM" id="SSF46785">
    <property type="entry name" value="Winged helix' DNA-binding domain"/>
    <property type="match status" value="1"/>
</dbReference>
<evidence type="ECO:0000256" key="3">
    <source>
        <dbReference type="ARBA" id="ARBA00023125"/>
    </source>
</evidence>
<keyword evidence="7" id="KW-1185">Reference proteome</keyword>
<dbReference type="InterPro" id="IPR036390">
    <property type="entry name" value="WH_DNA-bd_sf"/>
</dbReference>
<dbReference type="InterPro" id="IPR036388">
    <property type="entry name" value="WH-like_DNA-bd_sf"/>
</dbReference>
<dbReference type="EMBL" id="PGGN01000003">
    <property type="protein sequence ID" value="PSH57105.1"/>
    <property type="molecule type" value="Genomic_DNA"/>
</dbReference>
<dbReference type="RefSeq" id="WP_106717871.1">
    <property type="nucleotide sequence ID" value="NZ_VSZT01000011.1"/>
</dbReference>
<dbReference type="PANTHER" id="PTHR30537:SF5">
    <property type="entry name" value="HTH-TYPE TRANSCRIPTIONAL ACTIVATOR TTDR-RELATED"/>
    <property type="match status" value="1"/>
</dbReference>
<name>A0A2P7ASA7_9HYPH</name>
<evidence type="ECO:0000256" key="1">
    <source>
        <dbReference type="ARBA" id="ARBA00009437"/>
    </source>
</evidence>
<evidence type="ECO:0000313" key="6">
    <source>
        <dbReference type="EMBL" id="PSH57105.1"/>
    </source>
</evidence>
<reference evidence="7" key="1">
    <citation type="submission" date="2017-11" db="EMBL/GenBank/DDBJ databases">
        <authorList>
            <person name="Kuznetsova I."/>
            <person name="Sazanova A."/>
            <person name="Chirak E."/>
            <person name="Safronova V."/>
            <person name="Willems A."/>
        </authorList>
    </citation>
    <scope>NUCLEOTIDE SEQUENCE [LARGE SCALE GENOMIC DNA]</scope>
    <source>
        <strain evidence="7">PEPV15</strain>
    </source>
</reference>
<dbReference type="FunFam" id="1.10.10.10:FF:000001">
    <property type="entry name" value="LysR family transcriptional regulator"/>
    <property type="match status" value="1"/>
</dbReference>
<sequence>MDRSTFDGMAVFLAVAELHGFRAAAKRLGLTPSAISQSIRTLEERVGAPLFLRTTRSVGLTEAGMRLLSHARPAMEMLTTGLAAASDLGAEIGGRLRINAPRPSLPLLVNRLLPDFLEEYPKVQLELVGDDSLADIVEEGFDAGIRLGNYVQLDMISIWLTPPEPFIIIGSPDLFARNGRPSRPDQLKDFRCIELKLDSDADSQWHMQEDDVPVAVQIRGVLVANDVDTCVRAALRGVGLFRLPRSIVMHHLVAGALETVLDEFATGIPGLSLYYPSRSQSLPKLRAFIDFATKRMRREFQSEDYIAMGNPAGQQTNTRP</sequence>
<dbReference type="InterPro" id="IPR058163">
    <property type="entry name" value="LysR-type_TF_proteobact-type"/>
</dbReference>
<gene>
    <name evidence="6" type="ORF">CU100_17725</name>
</gene>
<proteinExistence type="inferred from homology"/>
<dbReference type="SUPFAM" id="SSF53850">
    <property type="entry name" value="Periplasmic binding protein-like II"/>
    <property type="match status" value="1"/>
</dbReference>
<evidence type="ECO:0000256" key="4">
    <source>
        <dbReference type="ARBA" id="ARBA00023163"/>
    </source>
</evidence>
<evidence type="ECO:0000256" key="2">
    <source>
        <dbReference type="ARBA" id="ARBA00023015"/>
    </source>
</evidence>
<dbReference type="OrthoDB" id="9813056at2"/>
<dbReference type="GO" id="GO:0003700">
    <property type="term" value="F:DNA-binding transcription factor activity"/>
    <property type="evidence" value="ECO:0007669"/>
    <property type="project" value="InterPro"/>
</dbReference>
<accession>A0A2P7ASA7</accession>
<dbReference type="AlphaFoldDB" id="A0A2P7ASA7"/>
<dbReference type="PANTHER" id="PTHR30537">
    <property type="entry name" value="HTH-TYPE TRANSCRIPTIONAL REGULATOR"/>
    <property type="match status" value="1"/>
</dbReference>
<keyword evidence="3" id="KW-0238">DNA-binding</keyword>
<dbReference type="Gene3D" id="3.40.190.290">
    <property type="match status" value="1"/>
</dbReference>
<dbReference type="Proteomes" id="UP000241158">
    <property type="component" value="Unassembled WGS sequence"/>
</dbReference>
<protein>
    <submittedName>
        <fullName evidence="6">LysR family transcriptional regulator</fullName>
    </submittedName>
</protein>
<dbReference type="GO" id="GO:0003677">
    <property type="term" value="F:DNA binding"/>
    <property type="evidence" value="ECO:0007669"/>
    <property type="project" value="UniProtKB-KW"/>
</dbReference>
<dbReference type="InterPro" id="IPR005119">
    <property type="entry name" value="LysR_subst-bd"/>
</dbReference>
<dbReference type="Gene3D" id="1.10.10.10">
    <property type="entry name" value="Winged helix-like DNA-binding domain superfamily/Winged helix DNA-binding domain"/>
    <property type="match status" value="1"/>
</dbReference>
<comment type="caution">
    <text evidence="6">The sequence shown here is derived from an EMBL/GenBank/DDBJ whole genome shotgun (WGS) entry which is preliminary data.</text>
</comment>
<evidence type="ECO:0000259" key="5">
    <source>
        <dbReference type="PROSITE" id="PS50931"/>
    </source>
</evidence>
<organism evidence="6 7">
    <name type="scientific">Phyllobacterium endophyticum</name>
    <dbReference type="NCBI Taxonomy" id="1149773"/>
    <lineage>
        <taxon>Bacteria</taxon>
        <taxon>Pseudomonadati</taxon>
        <taxon>Pseudomonadota</taxon>
        <taxon>Alphaproteobacteria</taxon>
        <taxon>Hyphomicrobiales</taxon>
        <taxon>Phyllobacteriaceae</taxon>
        <taxon>Phyllobacterium</taxon>
    </lineage>
</organism>
<dbReference type="InterPro" id="IPR000847">
    <property type="entry name" value="LysR_HTH_N"/>
</dbReference>
<feature type="domain" description="HTH lysR-type" evidence="5">
    <location>
        <begin position="1"/>
        <end position="61"/>
    </location>
</feature>
<dbReference type="Pfam" id="PF03466">
    <property type="entry name" value="LysR_substrate"/>
    <property type="match status" value="1"/>
</dbReference>
<keyword evidence="4" id="KW-0804">Transcription</keyword>
<comment type="similarity">
    <text evidence="1">Belongs to the LysR transcriptional regulatory family.</text>
</comment>
<keyword evidence="2" id="KW-0805">Transcription regulation</keyword>
<evidence type="ECO:0000313" key="7">
    <source>
        <dbReference type="Proteomes" id="UP000241158"/>
    </source>
</evidence>
<dbReference type="Pfam" id="PF00126">
    <property type="entry name" value="HTH_1"/>
    <property type="match status" value="1"/>
</dbReference>
<dbReference type="PROSITE" id="PS50931">
    <property type="entry name" value="HTH_LYSR"/>
    <property type="match status" value="1"/>
</dbReference>
<dbReference type="PRINTS" id="PR00039">
    <property type="entry name" value="HTHLYSR"/>
</dbReference>